<evidence type="ECO:0000256" key="1">
    <source>
        <dbReference type="ARBA" id="ARBA00004442"/>
    </source>
</evidence>
<dbReference type="InterPro" id="IPR008969">
    <property type="entry name" value="CarboxyPept-like_regulatory"/>
</dbReference>
<evidence type="ECO:0000256" key="2">
    <source>
        <dbReference type="ARBA" id="ARBA00023136"/>
    </source>
</evidence>
<evidence type="ECO:0000256" key="4">
    <source>
        <dbReference type="SAM" id="SignalP"/>
    </source>
</evidence>
<dbReference type="SUPFAM" id="SSF49464">
    <property type="entry name" value="Carboxypeptidase regulatory domain-like"/>
    <property type="match status" value="1"/>
</dbReference>
<sequence length="957" mass="107906">MNQFYSRFLLAVMMLTSTLGMAQELLKGRVIDETTEEPIPGAIITIRGSNQQATTDAQGYFVFEQDLEEGDQMVIIESNEYLTRNIPVVIIKGSIVNLDPLYLKVDNIQQEQAQGIVSLTENDLADDDNAANNVSGLLQATRDQFLRAAAFDFSATFFRPRGLNSEDGKILINGLEMNKQFSGRPQWSNWGGINDLQRNQTFTMGLAPADDTFGGYGGVQSIDMRASQQRAGSQISYASANRSYRARFMGTYKSGLLSSGWAYAITASRRSGEEGFVDGTLYDANSVSLNVERKLSENHFLNFTGIYASNRRGRRTAITEEIKDLKGIEYNPFWGLQDNAQRNSRIREIDEPILMLNHYWTISPKVQLQTNASYQFGKIGNTRIDNGGTRLDNTLGRDVYIGGAPNPNPDYYQNLPSYFLRNGNTSFDLASAFRAEQEFINDGQLDWEDLYRQNLTVRENGGNSIYAIQEDRIDDNQFQASTILTADLADNILLTAGANYRKLRSENYALLQDLLGGTGFLDVDFFAEETANIDQVQNDAAQSDVRNPNRIVTEGDRYKYNYIIDANVVNAFAQAQFKTNKIDYFVAGSVTQTDYQRDGLYENGNFLGNESFGKSEKVDFTNFGVKGGATYKINGLNLLNFNGAYITRAPYIRNTFVNARQNNLIVDGLESEKSYSFDGSYIYRSPILKLRATGYYTQFEDGNDINFFFTENFVGEQGGFIQEVVTGIDRRNYGLELGIEYQITPTINLKAAVAAGQNIYSDDAQVYYTTDDQLREDLFGGGIVRDGNRVIYGDGSVNLKNYHVAGGPETAAQIGFEYRDPEYWNIGVTANYFANGYIDPSIIRRSDRFRLDEDGQEFNDFDPVLAKELLKQEQFDDYVLVNVIGGKSWRIDDKYVGFFATINNVFNIEYKTGGFEQSRTTNFQSVRDDRNNPTEVFAPRYFFGNGATYYLNVYLRF</sequence>
<reference evidence="5 6" key="1">
    <citation type="submission" date="2016-11" db="EMBL/GenBank/DDBJ databases">
        <title>Trade-off between light-utilization and light-protection in marine flavobacteria.</title>
        <authorList>
            <person name="Kumagai Y."/>
        </authorList>
    </citation>
    <scope>NUCLEOTIDE SEQUENCE [LARGE SCALE GENOMIC DNA]</scope>
    <source>
        <strain evidence="5 6">JCM 17109</strain>
    </source>
</reference>
<name>A0A2S9WWK4_9FLAO</name>
<dbReference type="AlphaFoldDB" id="A0A2S9WWK4"/>
<keyword evidence="2" id="KW-0472">Membrane</keyword>
<dbReference type="Gene3D" id="2.40.170.20">
    <property type="entry name" value="TonB-dependent receptor, beta-barrel domain"/>
    <property type="match status" value="1"/>
</dbReference>
<dbReference type="OrthoDB" id="1453181at2"/>
<evidence type="ECO:0000313" key="5">
    <source>
        <dbReference type="EMBL" id="PRP67862.1"/>
    </source>
</evidence>
<evidence type="ECO:0000256" key="3">
    <source>
        <dbReference type="ARBA" id="ARBA00023237"/>
    </source>
</evidence>
<protein>
    <submittedName>
        <fullName evidence="5">TonB-dependent receptor</fullName>
    </submittedName>
</protein>
<keyword evidence="4" id="KW-0732">Signal</keyword>
<keyword evidence="6" id="KW-1185">Reference proteome</keyword>
<dbReference type="Pfam" id="PF13715">
    <property type="entry name" value="CarbopepD_reg_2"/>
    <property type="match status" value="1"/>
</dbReference>
<dbReference type="RefSeq" id="WP_105983560.1">
    <property type="nucleotide sequence ID" value="NZ_MQUC01000003.1"/>
</dbReference>
<keyword evidence="5" id="KW-0675">Receptor</keyword>
<dbReference type="InterPro" id="IPR036942">
    <property type="entry name" value="Beta-barrel_TonB_sf"/>
</dbReference>
<dbReference type="SUPFAM" id="SSF56935">
    <property type="entry name" value="Porins"/>
    <property type="match status" value="1"/>
</dbReference>
<keyword evidence="3" id="KW-0998">Cell outer membrane</keyword>
<comment type="caution">
    <text evidence="5">The sequence shown here is derived from an EMBL/GenBank/DDBJ whole genome shotgun (WGS) entry which is preliminary data.</text>
</comment>
<gene>
    <name evidence="5" type="ORF">BST86_12520</name>
</gene>
<dbReference type="GO" id="GO:0009279">
    <property type="term" value="C:cell outer membrane"/>
    <property type="evidence" value="ECO:0007669"/>
    <property type="project" value="UniProtKB-SubCell"/>
</dbReference>
<accession>A0A2S9WWK4</accession>
<dbReference type="EMBL" id="MQUC01000003">
    <property type="protein sequence ID" value="PRP67862.1"/>
    <property type="molecule type" value="Genomic_DNA"/>
</dbReference>
<comment type="subcellular location">
    <subcellularLocation>
        <location evidence="1">Cell outer membrane</location>
    </subcellularLocation>
</comment>
<organism evidence="5 6">
    <name type="scientific">Nonlabens agnitus</name>
    <dbReference type="NCBI Taxonomy" id="870484"/>
    <lineage>
        <taxon>Bacteria</taxon>
        <taxon>Pseudomonadati</taxon>
        <taxon>Bacteroidota</taxon>
        <taxon>Flavobacteriia</taxon>
        <taxon>Flavobacteriales</taxon>
        <taxon>Flavobacteriaceae</taxon>
        <taxon>Nonlabens</taxon>
    </lineage>
</organism>
<feature type="chain" id="PRO_5015758917" evidence="4">
    <location>
        <begin position="23"/>
        <end position="957"/>
    </location>
</feature>
<proteinExistence type="predicted"/>
<dbReference type="Proteomes" id="UP000239532">
    <property type="component" value="Unassembled WGS sequence"/>
</dbReference>
<dbReference type="Gene3D" id="2.60.40.1120">
    <property type="entry name" value="Carboxypeptidase-like, regulatory domain"/>
    <property type="match status" value="1"/>
</dbReference>
<feature type="signal peptide" evidence="4">
    <location>
        <begin position="1"/>
        <end position="22"/>
    </location>
</feature>
<evidence type="ECO:0000313" key="6">
    <source>
        <dbReference type="Proteomes" id="UP000239532"/>
    </source>
</evidence>